<dbReference type="InterPro" id="IPR032710">
    <property type="entry name" value="NTF2-like_dom_sf"/>
</dbReference>
<accession>A0A1H8VY28</accession>
<organism evidence="2 3">
    <name type="scientific">Trujillonella endophytica</name>
    <dbReference type="NCBI Taxonomy" id="673521"/>
    <lineage>
        <taxon>Bacteria</taxon>
        <taxon>Bacillati</taxon>
        <taxon>Actinomycetota</taxon>
        <taxon>Actinomycetes</taxon>
        <taxon>Geodermatophilales</taxon>
        <taxon>Geodermatophilaceae</taxon>
        <taxon>Trujillonella</taxon>
    </lineage>
</organism>
<dbReference type="InterPro" id="IPR037401">
    <property type="entry name" value="SnoaL-like"/>
</dbReference>
<feature type="domain" description="SnoaL-like" evidence="1">
    <location>
        <begin position="5"/>
        <end position="126"/>
    </location>
</feature>
<sequence>MRGDAADVLAVIGVLNRYAWALDTRDWEGLCEVFAEDLRADYGAFTVTGVGDMVERMRESHAHVDSTQHLIGGHDVQVDGDVARSRCQVIATLRRAGRPSRIYRMGGWYADELVRTPAGWRIAVRTAHGLWQEGDRAVPRPPDVANS</sequence>
<protein>
    <submittedName>
        <fullName evidence="2">SnoaL-like domain-containing protein</fullName>
    </submittedName>
</protein>
<dbReference type="Gene3D" id="3.10.450.50">
    <property type="match status" value="1"/>
</dbReference>
<dbReference type="RefSeq" id="WP_170861193.1">
    <property type="nucleotide sequence ID" value="NZ_FOEE01000014.1"/>
</dbReference>
<dbReference type="EMBL" id="FOEE01000014">
    <property type="protein sequence ID" value="SEP20301.1"/>
    <property type="molecule type" value="Genomic_DNA"/>
</dbReference>
<dbReference type="AlphaFoldDB" id="A0A1H8VY28"/>
<name>A0A1H8VY28_9ACTN</name>
<dbReference type="Pfam" id="PF13577">
    <property type="entry name" value="SnoaL_4"/>
    <property type="match status" value="1"/>
</dbReference>
<keyword evidence="3" id="KW-1185">Reference proteome</keyword>
<gene>
    <name evidence="2" type="ORF">SAMN05660991_03896</name>
</gene>
<reference evidence="3" key="1">
    <citation type="submission" date="2016-10" db="EMBL/GenBank/DDBJ databases">
        <authorList>
            <person name="Varghese N."/>
            <person name="Submissions S."/>
        </authorList>
    </citation>
    <scope>NUCLEOTIDE SEQUENCE [LARGE SCALE GENOMIC DNA]</scope>
    <source>
        <strain evidence="3">DSM 45413</strain>
    </source>
</reference>
<proteinExistence type="predicted"/>
<dbReference type="CDD" id="cd00531">
    <property type="entry name" value="NTF2_like"/>
    <property type="match status" value="1"/>
</dbReference>
<dbReference type="STRING" id="673521.SAMN05660991_03896"/>
<dbReference type="SUPFAM" id="SSF54427">
    <property type="entry name" value="NTF2-like"/>
    <property type="match status" value="1"/>
</dbReference>
<evidence type="ECO:0000313" key="2">
    <source>
        <dbReference type="EMBL" id="SEP20301.1"/>
    </source>
</evidence>
<dbReference type="Proteomes" id="UP000198960">
    <property type="component" value="Unassembled WGS sequence"/>
</dbReference>
<evidence type="ECO:0000313" key="3">
    <source>
        <dbReference type="Proteomes" id="UP000198960"/>
    </source>
</evidence>
<evidence type="ECO:0000259" key="1">
    <source>
        <dbReference type="Pfam" id="PF13577"/>
    </source>
</evidence>